<dbReference type="GO" id="GO:0042147">
    <property type="term" value="P:retrograde transport, endosome to Golgi"/>
    <property type="evidence" value="ECO:0007669"/>
    <property type="project" value="UniProtKB-UniRule"/>
</dbReference>
<dbReference type="PANTHER" id="PTHR15954:SF4">
    <property type="entry name" value="VACUOLAR PROTEIN SORTING-ASSOCIATED PROTEIN 51 HOMOLOG"/>
    <property type="match status" value="1"/>
</dbReference>
<evidence type="ECO:0000256" key="1">
    <source>
        <dbReference type="ARBA" id="ARBA00006080"/>
    </source>
</evidence>
<comment type="subunit">
    <text evidence="2">Component of the Golgi-associated retrograde protein (GARP) complex.</text>
</comment>
<dbReference type="GO" id="GO:0000938">
    <property type="term" value="C:GARP complex"/>
    <property type="evidence" value="ECO:0007669"/>
    <property type="project" value="UniProtKB-UniRule"/>
</dbReference>
<dbReference type="PANTHER" id="PTHR15954">
    <property type="entry name" value="VACUOLAR PROTEIN SORTING-ASSOCIATED PROTEIN 51 HOMOLOG"/>
    <property type="match status" value="1"/>
</dbReference>
<evidence type="ECO:0000313" key="4">
    <source>
        <dbReference type="Proteomes" id="UP001210925"/>
    </source>
</evidence>
<evidence type="ECO:0000256" key="2">
    <source>
        <dbReference type="RuleBase" id="RU368010"/>
    </source>
</evidence>
<dbReference type="EMBL" id="JADGKB010000005">
    <property type="protein sequence ID" value="KAJ3261584.1"/>
    <property type="molecule type" value="Genomic_DNA"/>
</dbReference>
<keyword evidence="2" id="KW-0813">Transport</keyword>
<comment type="caution">
    <text evidence="3">The sequence shown here is derived from an EMBL/GenBank/DDBJ whole genome shotgun (WGS) entry which is preliminary data.</text>
</comment>
<dbReference type="GO" id="GO:0006869">
    <property type="term" value="P:lipid transport"/>
    <property type="evidence" value="ECO:0007669"/>
    <property type="project" value="UniProtKB-UniRule"/>
</dbReference>
<comment type="subcellular location">
    <subcellularLocation>
        <location evidence="2">Golgi apparatus</location>
        <location evidence="2">trans-Golgi network</location>
    </subcellularLocation>
</comment>
<proteinExistence type="inferred from homology"/>
<dbReference type="GO" id="GO:0048193">
    <property type="term" value="P:Golgi vesicle transport"/>
    <property type="evidence" value="ECO:0007669"/>
    <property type="project" value="TreeGrafter"/>
</dbReference>
<organism evidence="3 4">
    <name type="scientific">Boothiomyces macroporosus</name>
    <dbReference type="NCBI Taxonomy" id="261099"/>
    <lineage>
        <taxon>Eukaryota</taxon>
        <taxon>Fungi</taxon>
        <taxon>Fungi incertae sedis</taxon>
        <taxon>Chytridiomycota</taxon>
        <taxon>Chytridiomycota incertae sedis</taxon>
        <taxon>Chytridiomycetes</taxon>
        <taxon>Rhizophydiales</taxon>
        <taxon>Terramycetaceae</taxon>
        <taxon>Boothiomyces</taxon>
    </lineage>
</organism>
<keyword evidence="2" id="KW-0445">Lipid transport</keyword>
<keyword evidence="2" id="KW-0333">Golgi apparatus</keyword>
<dbReference type="GO" id="GO:0015031">
    <property type="term" value="P:protein transport"/>
    <property type="evidence" value="ECO:0007669"/>
    <property type="project" value="UniProtKB-UniRule"/>
</dbReference>
<dbReference type="AlphaFoldDB" id="A0AAD5ULP0"/>
<dbReference type="InterPro" id="IPR014812">
    <property type="entry name" value="Vps51"/>
</dbReference>
<dbReference type="Proteomes" id="UP001210925">
    <property type="component" value="Unassembled WGS sequence"/>
</dbReference>
<dbReference type="GO" id="GO:0032456">
    <property type="term" value="P:endocytic recycling"/>
    <property type="evidence" value="ECO:0007669"/>
    <property type="project" value="TreeGrafter"/>
</dbReference>
<dbReference type="GO" id="GO:0016020">
    <property type="term" value="C:membrane"/>
    <property type="evidence" value="ECO:0007669"/>
    <property type="project" value="TreeGrafter"/>
</dbReference>
<protein>
    <recommendedName>
        <fullName evidence="2">Vacuolar protein sorting-associated protein 51 homolog</fullName>
    </recommendedName>
</protein>
<accession>A0AAD5ULP0</accession>
<sequence length="369" mass="41926">MAEVKANRRALLQQYYQQQQAPTPTVKRADPIDIDGPTYHAELSFNMAIKEQTLSELIANNNNLVSDIKDIDGKLKTLVYQNYSKFLTASDTIKQIKTTADDMDTQISKLQGKMDQITMSLNSLSENLTPAQEKIKELDGVDILVKKLNFIIDLPIRLTKLLESKNYVESVMFYAKTIDLLDHYKHIPMFNQIAEECVVLIRKVGTKVQQRVFSNPASIPKLCEDVGLMVGLETLPPLDLSKNFLYKASDLLTKIINENERLIKLDDKVDSATTNLPTDLLEAFSKFNTQYMEGFENVVECYDAYFLAPRPKSNKLSGLDALKANMHSKTMSAADRQEAKTKLENFVAEKEEIYFKFLDGLFQLPVKET</sequence>
<gene>
    <name evidence="3" type="primary">VPS51</name>
    <name evidence="3" type="ORF">HK103_005422</name>
</gene>
<keyword evidence="2" id="KW-0653">Protein transport</keyword>
<comment type="similarity">
    <text evidence="1 2">Belongs to the VPS51 family.</text>
</comment>
<dbReference type="GO" id="GO:0005829">
    <property type="term" value="C:cytosol"/>
    <property type="evidence" value="ECO:0007669"/>
    <property type="project" value="GOC"/>
</dbReference>
<dbReference type="Pfam" id="PF08700">
    <property type="entry name" value="VPS51_Exo84_N"/>
    <property type="match status" value="1"/>
</dbReference>
<comment type="function">
    <text evidence="2">Acts as component of the GARP complex that is involved in retrograde transport from early and late endosomes to the trans-Golgi network (TGN).</text>
</comment>
<name>A0AAD5ULP0_9FUNG</name>
<reference evidence="3" key="1">
    <citation type="submission" date="2020-05" db="EMBL/GenBank/DDBJ databases">
        <title>Phylogenomic resolution of chytrid fungi.</title>
        <authorList>
            <person name="Stajich J.E."/>
            <person name="Amses K."/>
            <person name="Simmons R."/>
            <person name="Seto K."/>
            <person name="Myers J."/>
            <person name="Bonds A."/>
            <person name="Quandt C.A."/>
            <person name="Barry K."/>
            <person name="Liu P."/>
            <person name="Grigoriev I."/>
            <person name="Longcore J.E."/>
            <person name="James T.Y."/>
        </authorList>
    </citation>
    <scope>NUCLEOTIDE SEQUENCE</scope>
    <source>
        <strain evidence="3">PLAUS21</strain>
    </source>
</reference>
<dbReference type="GO" id="GO:1990745">
    <property type="term" value="C:EARP complex"/>
    <property type="evidence" value="ECO:0007669"/>
    <property type="project" value="TreeGrafter"/>
</dbReference>
<keyword evidence="4" id="KW-1185">Reference proteome</keyword>
<dbReference type="GO" id="GO:0007030">
    <property type="term" value="P:Golgi organization"/>
    <property type="evidence" value="ECO:0007669"/>
    <property type="project" value="UniProtKB-UniRule"/>
</dbReference>
<evidence type="ECO:0000313" key="3">
    <source>
        <dbReference type="EMBL" id="KAJ3261584.1"/>
    </source>
</evidence>